<dbReference type="OrthoDB" id="10587626at2759"/>
<name>A0A9J6BNR9_POLVA</name>
<dbReference type="GO" id="GO:0005634">
    <property type="term" value="C:nucleus"/>
    <property type="evidence" value="ECO:0007669"/>
    <property type="project" value="InterPro"/>
</dbReference>
<dbReference type="Pfam" id="PF07776">
    <property type="entry name" value="zf-AD"/>
    <property type="match status" value="1"/>
</dbReference>
<dbReference type="SUPFAM" id="SSF57716">
    <property type="entry name" value="Glucocorticoid receptor-like (DNA-binding domain)"/>
    <property type="match status" value="1"/>
</dbReference>
<dbReference type="EMBL" id="JADBJN010000003">
    <property type="protein sequence ID" value="KAG5671359.1"/>
    <property type="molecule type" value="Genomic_DNA"/>
</dbReference>
<keyword evidence="3" id="KW-1185">Reference proteome</keyword>
<protein>
    <recommendedName>
        <fullName evidence="1">ZAD domain-containing protein</fullName>
    </recommendedName>
</protein>
<proteinExistence type="predicted"/>
<gene>
    <name evidence="2" type="ORF">PVAND_001560</name>
</gene>
<evidence type="ECO:0000313" key="3">
    <source>
        <dbReference type="Proteomes" id="UP001107558"/>
    </source>
</evidence>
<dbReference type="InterPro" id="IPR012934">
    <property type="entry name" value="Znf_AD"/>
</dbReference>
<feature type="domain" description="ZAD" evidence="1">
    <location>
        <begin position="17"/>
        <end position="96"/>
    </location>
</feature>
<evidence type="ECO:0000313" key="2">
    <source>
        <dbReference type="EMBL" id="KAG5671359.1"/>
    </source>
</evidence>
<dbReference type="SMART" id="SM00868">
    <property type="entry name" value="zf-AD"/>
    <property type="match status" value="1"/>
</dbReference>
<reference evidence="2" key="1">
    <citation type="submission" date="2021-03" db="EMBL/GenBank/DDBJ databases">
        <title>Chromosome level genome of the anhydrobiotic midge Polypedilum vanderplanki.</title>
        <authorList>
            <person name="Yoshida Y."/>
            <person name="Kikawada T."/>
            <person name="Gusev O."/>
        </authorList>
    </citation>
    <scope>NUCLEOTIDE SEQUENCE</scope>
    <source>
        <strain evidence="2">NIAS01</strain>
        <tissue evidence="2">Whole body or cell culture</tissue>
    </source>
</reference>
<organism evidence="2 3">
    <name type="scientific">Polypedilum vanderplanki</name>
    <name type="common">Sleeping chironomid midge</name>
    <dbReference type="NCBI Taxonomy" id="319348"/>
    <lineage>
        <taxon>Eukaryota</taxon>
        <taxon>Metazoa</taxon>
        <taxon>Ecdysozoa</taxon>
        <taxon>Arthropoda</taxon>
        <taxon>Hexapoda</taxon>
        <taxon>Insecta</taxon>
        <taxon>Pterygota</taxon>
        <taxon>Neoptera</taxon>
        <taxon>Endopterygota</taxon>
        <taxon>Diptera</taxon>
        <taxon>Nematocera</taxon>
        <taxon>Chironomoidea</taxon>
        <taxon>Chironomidae</taxon>
        <taxon>Chironominae</taxon>
        <taxon>Polypedilum</taxon>
        <taxon>Polypedilum</taxon>
    </lineage>
</organism>
<dbReference type="Proteomes" id="UP001107558">
    <property type="component" value="Chromosome 3"/>
</dbReference>
<dbReference type="AlphaFoldDB" id="A0A9J6BNR9"/>
<comment type="caution">
    <text evidence="2">The sequence shown here is derived from an EMBL/GenBank/DDBJ whole genome shotgun (WGS) entry which is preliminary data.</text>
</comment>
<evidence type="ECO:0000259" key="1">
    <source>
        <dbReference type="SMART" id="SM00868"/>
    </source>
</evidence>
<accession>A0A9J6BNR9</accession>
<dbReference type="GO" id="GO:0008270">
    <property type="term" value="F:zinc ion binding"/>
    <property type="evidence" value="ECO:0007669"/>
    <property type="project" value="InterPro"/>
</dbReference>
<sequence length="315" mass="37392">MSVNKKQISIGVFEKKYCGVCGIEYINQFYNAYESYIEYCEEFHSLIDILKESLDLKIDHNAGKTMEICFDCKDKVIKFYHFKRKVKEVQMQQQKMIIQHDKQKNSQKTNKVVHNIYKIIENYTEKCSVTAIRVDEESKKLIIHANEVNNVKEQPIIIKQEPESQIFDSTNEFEEEQFEGSIFSEDLSTIYNSETESVIMIKEEPLEVDEVQILPPLPTTSNFSSVPVARKKTSQPIIKEISSSNTNHLIPINQRNRRSEKPISAAAIKMRLYREKLKKPENREKYLQHQLKQKEWNRQYYQRKQMKDMDMDFMY</sequence>